<dbReference type="InterPro" id="IPR011004">
    <property type="entry name" value="Trimer_LpxA-like_sf"/>
</dbReference>
<gene>
    <name evidence="2" type="ORF">SPI_09123</name>
</gene>
<dbReference type="AlphaFoldDB" id="A0A167M4J5"/>
<sequence>MLASPSCLGRLRILAAALVFTAAVSLPAPAAAALARSPFTKSPIFTNSSIFSNSSIFANSSVFTNSSIFTNSSVFTNSSIFTNSTTLTNSTIFTNTSTVTNSSIFTNTSATNLASTCTGLTYFGYCRVEASCTSDGSAIAAGRADLQHTVLDLGQCIGYDAFSARLRWRRRPIAHWQSK</sequence>
<accession>A0A167M4J5</accession>
<dbReference type="SUPFAM" id="SSF51161">
    <property type="entry name" value="Trimeric LpxA-like enzymes"/>
    <property type="match status" value="1"/>
</dbReference>
<organism evidence="2 3">
    <name type="scientific">Niveomyces insectorum RCEF 264</name>
    <dbReference type="NCBI Taxonomy" id="1081102"/>
    <lineage>
        <taxon>Eukaryota</taxon>
        <taxon>Fungi</taxon>
        <taxon>Dikarya</taxon>
        <taxon>Ascomycota</taxon>
        <taxon>Pezizomycotina</taxon>
        <taxon>Sordariomycetes</taxon>
        <taxon>Hypocreomycetidae</taxon>
        <taxon>Hypocreales</taxon>
        <taxon>Cordycipitaceae</taxon>
        <taxon>Niveomyces</taxon>
    </lineage>
</organism>
<feature type="chain" id="PRO_5007890152" evidence="1">
    <location>
        <begin position="33"/>
        <end position="179"/>
    </location>
</feature>
<proteinExistence type="predicted"/>
<dbReference type="EMBL" id="AZHD01000026">
    <property type="protein sequence ID" value="OAA53916.1"/>
    <property type="molecule type" value="Genomic_DNA"/>
</dbReference>
<comment type="caution">
    <text evidence="2">The sequence shown here is derived from an EMBL/GenBank/DDBJ whole genome shotgun (WGS) entry which is preliminary data.</text>
</comment>
<dbReference type="OrthoDB" id="5198173at2759"/>
<reference evidence="2 3" key="1">
    <citation type="journal article" date="2016" name="Genome Biol. Evol.">
        <title>Divergent and convergent evolution of fungal pathogenicity.</title>
        <authorList>
            <person name="Shang Y."/>
            <person name="Xiao G."/>
            <person name="Zheng P."/>
            <person name="Cen K."/>
            <person name="Zhan S."/>
            <person name="Wang C."/>
        </authorList>
    </citation>
    <scope>NUCLEOTIDE SEQUENCE [LARGE SCALE GENOMIC DNA]</scope>
    <source>
        <strain evidence="2 3">RCEF 264</strain>
    </source>
</reference>
<keyword evidence="1" id="KW-0732">Signal</keyword>
<evidence type="ECO:0000256" key="1">
    <source>
        <dbReference type="SAM" id="SignalP"/>
    </source>
</evidence>
<protein>
    <submittedName>
        <fullName evidence="2">Uncharacterized protein</fullName>
    </submittedName>
</protein>
<name>A0A167M4J5_9HYPO</name>
<keyword evidence="3" id="KW-1185">Reference proteome</keyword>
<feature type="signal peptide" evidence="1">
    <location>
        <begin position="1"/>
        <end position="32"/>
    </location>
</feature>
<evidence type="ECO:0000313" key="3">
    <source>
        <dbReference type="Proteomes" id="UP000076874"/>
    </source>
</evidence>
<dbReference type="Proteomes" id="UP000076874">
    <property type="component" value="Unassembled WGS sequence"/>
</dbReference>
<evidence type="ECO:0000313" key="2">
    <source>
        <dbReference type="EMBL" id="OAA53916.1"/>
    </source>
</evidence>